<comment type="caution">
    <text evidence="1">The sequence shown here is derived from an EMBL/GenBank/DDBJ whole genome shotgun (WGS) entry which is preliminary data.</text>
</comment>
<organism evidence="1 2">
    <name type="scientific">Vibrio owensii</name>
    <dbReference type="NCBI Taxonomy" id="696485"/>
    <lineage>
        <taxon>Bacteria</taxon>
        <taxon>Pseudomonadati</taxon>
        <taxon>Pseudomonadota</taxon>
        <taxon>Gammaproteobacteria</taxon>
        <taxon>Vibrionales</taxon>
        <taxon>Vibrionaceae</taxon>
        <taxon>Vibrio</taxon>
    </lineage>
</organism>
<proteinExistence type="predicted"/>
<sequence length="50" mass="5642">MLVNLSHEAEQQGTGSIDAGTEWGKTFLEYSIWKTHLVKGPVWLEQITPD</sequence>
<reference evidence="1" key="1">
    <citation type="submission" date="2022-01" db="EMBL/GenBank/DDBJ databases">
        <authorList>
            <person name="Lagorce A."/>
        </authorList>
    </citation>
    <scope>NUCLEOTIDE SEQUENCE</scope>
    <source>
        <strain evidence="1">Th15_F1_D04</strain>
    </source>
</reference>
<evidence type="ECO:0000313" key="1">
    <source>
        <dbReference type="EMBL" id="CAH1530125.1"/>
    </source>
</evidence>
<accession>A0AAU9Q5T5</accession>
<protein>
    <submittedName>
        <fullName evidence="1">Uncharacterized protein</fullName>
    </submittedName>
</protein>
<dbReference type="Proteomes" id="UP001295420">
    <property type="component" value="Unassembled WGS sequence"/>
</dbReference>
<gene>
    <name evidence="1" type="ORF">THF1D04_270043</name>
</gene>
<dbReference type="EMBL" id="CAKMTQ010000020">
    <property type="protein sequence ID" value="CAH1530125.1"/>
    <property type="molecule type" value="Genomic_DNA"/>
</dbReference>
<name>A0AAU9Q5T5_9VIBR</name>
<dbReference type="AlphaFoldDB" id="A0AAU9Q5T5"/>
<evidence type="ECO:0000313" key="2">
    <source>
        <dbReference type="Proteomes" id="UP001295420"/>
    </source>
</evidence>